<evidence type="ECO:0000313" key="5">
    <source>
        <dbReference type="Proteomes" id="UP000194641"/>
    </source>
</evidence>
<reference evidence="3" key="3">
    <citation type="submission" date="2014-06" db="EMBL/GenBank/DDBJ databases">
        <authorList>
            <person name="Ju J."/>
            <person name="Zhang J."/>
        </authorList>
    </citation>
    <scope>NUCLEOTIDE SEQUENCE [LARGE SCALE GENOMIC DNA]</scope>
    <source>
        <strain evidence="3">DmL_051</strain>
    </source>
</reference>
<dbReference type="EMBL" id="JOPA01000016">
    <property type="protein sequence ID" value="OUI94289.1"/>
    <property type="molecule type" value="Genomic_DNA"/>
</dbReference>
<evidence type="ECO:0000313" key="2">
    <source>
        <dbReference type="EMBL" id="GEN02678.1"/>
    </source>
</evidence>
<dbReference type="InterPro" id="IPR008318">
    <property type="entry name" value="UCP030820"/>
</dbReference>
<dbReference type="Proteomes" id="UP000032673">
    <property type="component" value="Unassembled WGS sequence"/>
</dbReference>
<evidence type="ECO:0000313" key="6">
    <source>
        <dbReference type="Proteomes" id="UP000321104"/>
    </source>
</evidence>
<evidence type="ECO:0000313" key="3">
    <source>
        <dbReference type="EMBL" id="OUI94289.1"/>
    </source>
</evidence>
<dbReference type="AlphaFoldDB" id="A0A252AVI7"/>
<evidence type="ECO:0000313" key="1">
    <source>
        <dbReference type="EMBL" id="GAN63861.1"/>
    </source>
</evidence>
<accession>A0A252AVI7</accession>
<evidence type="ECO:0008006" key="7">
    <source>
        <dbReference type="Google" id="ProtNLM"/>
    </source>
</evidence>
<protein>
    <recommendedName>
        <fullName evidence="7">Oxidoreductase</fullName>
    </recommendedName>
</protein>
<proteinExistence type="predicted"/>
<comment type="caution">
    <text evidence="3">The sequence shown here is derived from an EMBL/GenBank/DDBJ whole genome shotgun (WGS) entry which is preliminary data.</text>
</comment>
<dbReference type="Proteomes" id="UP000194641">
    <property type="component" value="Unassembled WGS sequence"/>
</dbReference>
<dbReference type="Pfam" id="PF06073">
    <property type="entry name" value="DUF934"/>
    <property type="match status" value="1"/>
</dbReference>
<reference evidence="5" key="2">
    <citation type="submission" date="2014-06" db="EMBL/GenBank/DDBJ databases">
        <authorList>
            <person name="Winans N.J."/>
            <person name="Newell P.D."/>
            <person name="Douglas A.E."/>
        </authorList>
    </citation>
    <scope>NUCLEOTIDE SEQUENCE [LARGE SCALE GENOMIC DNA]</scope>
</reference>
<reference evidence="2 6" key="4">
    <citation type="submission" date="2019-07" db="EMBL/GenBank/DDBJ databases">
        <title>Whole genome shotgun sequence of Acetobacter indonesiensis NBRC 16471.</title>
        <authorList>
            <person name="Hosoyama A."/>
            <person name="Uohara A."/>
            <person name="Ohji S."/>
            <person name="Ichikawa N."/>
        </authorList>
    </citation>
    <scope>NUCLEOTIDE SEQUENCE [LARGE SCALE GENOMIC DNA]</scope>
    <source>
        <strain evidence="2 6">NBRC 16471</strain>
    </source>
</reference>
<evidence type="ECO:0000313" key="4">
    <source>
        <dbReference type="Proteomes" id="UP000032673"/>
    </source>
</evidence>
<gene>
    <name evidence="1" type="ORF">Abin_047_115</name>
    <name evidence="2" type="ORF">AIN02nite_07030</name>
    <name evidence="3" type="ORF">HK17_04455</name>
</gene>
<dbReference type="Proteomes" id="UP000321104">
    <property type="component" value="Unassembled WGS sequence"/>
</dbReference>
<dbReference type="PIRSF" id="PIRSF030820">
    <property type="entry name" value="UCP030820"/>
    <property type="match status" value="1"/>
</dbReference>
<sequence length="162" mass="18046">MPLLENGQLKDDNWQSVADGAALPSGDILVPLSRLAEGLGRNNEGRLGVVLQSGDSVDALRQALPRLDCVQLIFPIFRDGRPFTQARALREHLQFKGEIRVGGHVLPDQYEFLLRCGVSAVLLREDSDLAVWQKAHDAFTVAYQPSVLEEQPEGFALRRRLF</sequence>
<name>A0A252AVI7_9PROT</name>
<dbReference type="EMBL" id="BAMW01000045">
    <property type="protein sequence ID" value="GAN63861.1"/>
    <property type="molecule type" value="Genomic_DNA"/>
</dbReference>
<dbReference type="EMBL" id="BJXQ01000003">
    <property type="protein sequence ID" value="GEN02678.1"/>
    <property type="molecule type" value="Genomic_DNA"/>
</dbReference>
<keyword evidence="4" id="KW-1185">Reference proteome</keyword>
<organism evidence="3 5">
    <name type="scientific">Acetobacter indonesiensis</name>
    <dbReference type="NCBI Taxonomy" id="104101"/>
    <lineage>
        <taxon>Bacteria</taxon>
        <taxon>Pseudomonadati</taxon>
        <taxon>Pseudomonadota</taxon>
        <taxon>Alphaproteobacteria</taxon>
        <taxon>Acetobacterales</taxon>
        <taxon>Acetobacteraceae</taxon>
        <taxon>Acetobacter</taxon>
    </lineage>
</organism>
<dbReference type="RefSeq" id="WP_048846781.1">
    <property type="nucleotide sequence ID" value="NZ_BAMW01000045.1"/>
</dbReference>
<reference evidence="1 4" key="1">
    <citation type="submission" date="2012-11" db="EMBL/GenBank/DDBJ databases">
        <title>Whole genome sequence of Acetobacter indonesiensis 5H-1.</title>
        <authorList>
            <person name="Azuma Y."/>
            <person name="Higashiura N."/>
            <person name="Hirakawa H."/>
            <person name="Matsushita K."/>
        </authorList>
    </citation>
    <scope>NUCLEOTIDE SEQUENCE [LARGE SCALE GENOMIC DNA]</scope>
    <source>
        <strain evidence="1 4">5H-1</strain>
    </source>
</reference>